<dbReference type="PROSITE" id="PS51257">
    <property type="entry name" value="PROKAR_LIPOPROTEIN"/>
    <property type="match status" value="1"/>
</dbReference>
<reference evidence="8 9" key="1">
    <citation type="journal article" date="2015" name="Microbes Environ.">
        <title>Distribution and evolution of nitrogen fixation genes in the phylum bacteroidetes.</title>
        <authorList>
            <person name="Inoue J."/>
            <person name="Oshima K."/>
            <person name="Suda W."/>
            <person name="Sakamoto M."/>
            <person name="Iino T."/>
            <person name="Noda S."/>
            <person name="Hongoh Y."/>
            <person name="Hattori M."/>
            <person name="Ohkuma M."/>
        </authorList>
    </citation>
    <scope>NUCLEOTIDE SEQUENCE [LARGE SCALE GENOMIC DNA]</scope>
    <source>
        <strain evidence="8 9">JCM 15093</strain>
    </source>
</reference>
<evidence type="ECO:0000256" key="1">
    <source>
        <dbReference type="ARBA" id="ARBA00004442"/>
    </source>
</evidence>
<accession>A0A069CZ19</accession>
<keyword evidence="4" id="KW-0472">Membrane</keyword>
<evidence type="ECO:0000256" key="3">
    <source>
        <dbReference type="ARBA" id="ARBA00022729"/>
    </source>
</evidence>
<dbReference type="EMBL" id="BAJS01000001">
    <property type="protein sequence ID" value="GAK35311.1"/>
    <property type="molecule type" value="Genomic_DNA"/>
</dbReference>
<evidence type="ECO:0000256" key="2">
    <source>
        <dbReference type="ARBA" id="ARBA00006275"/>
    </source>
</evidence>
<evidence type="ECO:0000313" key="8">
    <source>
        <dbReference type="EMBL" id="GAK35311.1"/>
    </source>
</evidence>
<dbReference type="Gene3D" id="1.25.40.390">
    <property type="match status" value="1"/>
</dbReference>
<dbReference type="STRING" id="1121097.GCA_000428125_00181"/>
<protein>
    <submittedName>
        <fullName evidence="8">SusD, outer membrane protein</fullName>
    </submittedName>
</protein>
<feature type="domain" description="RagB/SusD" evidence="6">
    <location>
        <begin position="381"/>
        <end position="543"/>
    </location>
</feature>
<evidence type="ECO:0000259" key="6">
    <source>
        <dbReference type="Pfam" id="PF07980"/>
    </source>
</evidence>
<dbReference type="InterPro" id="IPR011990">
    <property type="entry name" value="TPR-like_helical_dom_sf"/>
</dbReference>
<dbReference type="SUPFAM" id="SSF48452">
    <property type="entry name" value="TPR-like"/>
    <property type="match status" value="1"/>
</dbReference>
<name>A0A069CZ19_9BACE</name>
<dbReference type="AlphaFoldDB" id="A0A069CZ19"/>
<comment type="caution">
    <text evidence="8">The sequence shown here is derived from an EMBL/GenBank/DDBJ whole genome shotgun (WGS) entry which is preliminary data.</text>
</comment>
<sequence length="543" mass="59869">MNKLKLNILSLGLLCFGITGCSESYLDVESTTNVTTENYYKTIDDADRALIGCYDGWQCTTSNGSLSIYVASQVMSDECFGGTGNTDGKGYQAIDRFDISVSSSDANLFNGTWNDYYAGIFRCNTLLQKLDQIDWKGDDQIRKRVEGETRALRAIMYFDLARLFGSVPLLTGPTAENLPQAEPAEIYKLIAEDLKFAADNIPTNAYPKANASTNDGRITCYAAKALLARVYLFYTGYYGASDLVGVVTKEQALAGLEDVISSKEYDLVPEFKNLWPAASSTPVQGKFEFVSTYAGDGNIETVLSMKFNTTQDYNGNQDGNRWLVMMGMRNTNWSPYGKGWGACTVHPKVWNAFESGDKRKTASIIDLVGEGIESSFDLKDQREYTGYTVKKYTPMAFADGTSASKADGSGDFQTSQHQDFVVVRYADVLLMAAELGSSNAQLYFDKVRSRAGLTTKEPSQENIMKERFVEFAFEGQRYWDLLRQGIDVASSTIAESGIELKSGGNPDVITITADKIKTTKGFCQIPSTQITLSDNVLKQNAGW</sequence>
<evidence type="ECO:0000256" key="5">
    <source>
        <dbReference type="ARBA" id="ARBA00023237"/>
    </source>
</evidence>
<gene>
    <name evidence="8" type="ORF">JCM15093_392</name>
</gene>
<comment type="subcellular location">
    <subcellularLocation>
        <location evidence="1">Cell outer membrane</location>
    </subcellularLocation>
</comment>
<feature type="domain" description="SusD-like N-terminal" evidence="7">
    <location>
        <begin position="104"/>
        <end position="232"/>
    </location>
</feature>
<keyword evidence="9" id="KW-1185">Reference proteome</keyword>
<proteinExistence type="inferred from homology"/>
<dbReference type="eggNOG" id="COG0702">
    <property type="taxonomic scope" value="Bacteria"/>
</dbReference>
<comment type="similarity">
    <text evidence="2">Belongs to the SusD family.</text>
</comment>
<dbReference type="Proteomes" id="UP000027601">
    <property type="component" value="Unassembled WGS sequence"/>
</dbReference>
<evidence type="ECO:0000259" key="7">
    <source>
        <dbReference type="Pfam" id="PF14322"/>
    </source>
</evidence>
<organism evidence="8 9">
    <name type="scientific">Bacteroides graminisolvens DSM 19988 = JCM 15093</name>
    <dbReference type="NCBI Taxonomy" id="1121097"/>
    <lineage>
        <taxon>Bacteria</taxon>
        <taxon>Pseudomonadati</taxon>
        <taxon>Bacteroidota</taxon>
        <taxon>Bacteroidia</taxon>
        <taxon>Bacteroidales</taxon>
        <taxon>Bacteroidaceae</taxon>
        <taxon>Bacteroides</taxon>
    </lineage>
</organism>
<keyword evidence="5" id="KW-0998">Cell outer membrane</keyword>
<dbReference type="OrthoDB" id="618454at2"/>
<dbReference type="Pfam" id="PF07980">
    <property type="entry name" value="SusD_RagB"/>
    <property type="match status" value="1"/>
</dbReference>
<dbReference type="Pfam" id="PF14322">
    <property type="entry name" value="SusD-like_3"/>
    <property type="match status" value="1"/>
</dbReference>
<dbReference type="RefSeq" id="WP_024995508.1">
    <property type="nucleotide sequence ID" value="NZ_ATZI01000001.1"/>
</dbReference>
<dbReference type="InterPro" id="IPR033985">
    <property type="entry name" value="SusD-like_N"/>
</dbReference>
<keyword evidence="3" id="KW-0732">Signal</keyword>
<dbReference type="GO" id="GO:0009279">
    <property type="term" value="C:cell outer membrane"/>
    <property type="evidence" value="ECO:0007669"/>
    <property type="project" value="UniProtKB-SubCell"/>
</dbReference>
<evidence type="ECO:0000256" key="4">
    <source>
        <dbReference type="ARBA" id="ARBA00023136"/>
    </source>
</evidence>
<evidence type="ECO:0000313" key="9">
    <source>
        <dbReference type="Proteomes" id="UP000027601"/>
    </source>
</evidence>
<dbReference type="InterPro" id="IPR012944">
    <property type="entry name" value="SusD_RagB_dom"/>
</dbReference>